<dbReference type="GO" id="GO:0009408">
    <property type="term" value="P:response to heat"/>
    <property type="evidence" value="ECO:0007669"/>
    <property type="project" value="InterPro"/>
</dbReference>
<evidence type="ECO:0000313" key="7">
    <source>
        <dbReference type="Proteomes" id="UP000596660"/>
    </source>
</evidence>
<dbReference type="InterPro" id="IPR044587">
    <property type="entry name" value="HSP21-like"/>
</dbReference>
<dbReference type="Gramene" id="AUR62006861-RA">
    <property type="protein sequence ID" value="AUR62006861-RA:cds"/>
    <property type="gene ID" value="AUR62006861"/>
</dbReference>
<reference evidence="6" key="1">
    <citation type="journal article" date="2017" name="Nature">
        <title>The genome of Chenopodium quinoa.</title>
        <authorList>
            <person name="Jarvis D.E."/>
            <person name="Ho Y.S."/>
            <person name="Lightfoot D.J."/>
            <person name="Schmoeckel S.M."/>
            <person name="Li B."/>
            <person name="Borm T.J.A."/>
            <person name="Ohyanagi H."/>
            <person name="Mineta K."/>
            <person name="Michell C.T."/>
            <person name="Saber N."/>
            <person name="Kharbatia N.M."/>
            <person name="Rupper R.R."/>
            <person name="Sharp A.R."/>
            <person name="Dally N."/>
            <person name="Boughton B.A."/>
            <person name="Woo Y.H."/>
            <person name="Gao G."/>
            <person name="Schijlen E.G.W.M."/>
            <person name="Guo X."/>
            <person name="Momin A.A."/>
            <person name="Negrao S."/>
            <person name="Al-Babili S."/>
            <person name="Gehring C."/>
            <person name="Roessner U."/>
            <person name="Jung C."/>
            <person name="Murphy K."/>
            <person name="Arold S.T."/>
            <person name="Gojobori T."/>
            <person name="van der Linden C.G."/>
            <person name="van Loo E.N."/>
            <person name="Jellen E.N."/>
            <person name="Maughan P.J."/>
            <person name="Tester M."/>
        </authorList>
    </citation>
    <scope>NUCLEOTIDE SEQUENCE [LARGE SCALE GENOMIC DNA]</scope>
    <source>
        <strain evidence="6">cv. PI 614886</strain>
    </source>
</reference>
<dbReference type="Proteomes" id="UP000596660">
    <property type="component" value="Unplaced"/>
</dbReference>
<feature type="compositionally biased region" description="Polar residues" evidence="4">
    <location>
        <begin position="35"/>
        <end position="51"/>
    </location>
</feature>
<dbReference type="PANTHER" id="PTHR46733:SF4">
    <property type="entry name" value="HEAT SHOCK PROTEIN 21, CHLOROPLASTIC"/>
    <property type="match status" value="1"/>
</dbReference>
<evidence type="ECO:0000259" key="5">
    <source>
        <dbReference type="PROSITE" id="PS01031"/>
    </source>
</evidence>
<dbReference type="RefSeq" id="XP_021734605.1">
    <property type="nucleotide sequence ID" value="XM_021878913.1"/>
</dbReference>
<dbReference type="InterPro" id="IPR002068">
    <property type="entry name" value="A-crystallin/Hsp20_dom"/>
</dbReference>
<dbReference type="SUPFAM" id="SSF49764">
    <property type="entry name" value="HSP20-like chaperones"/>
    <property type="match status" value="1"/>
</dbReference>
<dbReference type="OrthoDB" id="1599741at2759"/>
<dbReference type="OMA" id="ETEIRMW"/>
<dbReference type="SMR" id="A0A803L4S2"/>
<evidence type="ECO:0000313" key="6">
    <source>
        <dbReference type="EnsemblPlants" id="AUR62006861-RA:cds"/>
    </source>
</evidence>
<gene>
    <name evidence="6" type="primary">LOC110701288</name>
</gene>
<feature type="domain" description="SHSP" evidence="5">
    <location>
        <begin position="82"/>
        <end position="186"/>
    </location>
</feature>
<dbReference type="GeneID" id="110701288"/>
<accession>A0A803L4S2</accession>
<dbReference type="PANTHER" id="PTHR46733">
    <property type="entry name" value="26.5 KDA HEAT SHOCK PROTEIN, MITOCHONDRIAL"/>
    <property type="match status" value="1"/>
</dbReference>
<proteinExistence type="inferred from homology"/>
<dbReference type="InterPro" id="IPR008978">
    <property type="entry name" value="HSP20-like_chaperone"/>
</dbReference>
<reference evidence="6" key="2">
    <citation type="submission" date="2021-03" db="UniProtKB">
        <authorList>
            <consortium name="EnsemblPlants"/>
        </authorList>
    </citation>
    <scope>IDENTIFICATION</scope>
</reference>
<evidence type="ECO:0000256" key="1">
    <source>
        <dbReference type="ARBA" id="ARBA00023016"/>
    </source>
</evidence>
<evidence type="ECO:0000256" key="2">
    <source>
        <dbReference type="PROSITE-ProRule" id="PRU00285"/>
    </source>
</evidence>
<organism evidence="6 7">
    <name type="scientific">Chenopodium quinoa</name>
    <name type="common">Quinoa</name>
    <dbReference type="NCBI Taxonomy" id="63459"/>
    <lineage>
        <taxon>Eukaryota</taxon>
        <taxon>Viridiplantae</taxon>
        <taxon>Streptophyta</taxon>
        <taxon>Embryophyta</taxon>
        <taxon>Tracheophyta</taxon>
        <taxon>Spermatophyta</taxon>
        <taxon>Magnoliopsida</taxon>
        <taxon>eudicotyledons</taxon>
        <taxon>Gunneridae</taxon>
        <taxon>Pentapetalae</taxon>
        <taxon>Caryophyllales</taxon>
        <taxon>Chenopodiaceae</taxon>
        <taxon>Chenopodioideae</taxon>
        <taxon>Atripliceae</taxon>
        <taxon>Chenopodium</taxon>
    </lineage>
</organism>
<name>A0A803L4S2_CHEQI</name>
<dbReference type="AlphaFoldDB" id="A0A803L4S2"/>
<feature type="region of interest" description="Disordered" evidence="4">
    <location>
        <begin position="28"/>
        <end position="55"/>
    </location>
</feature>
<evidence type="ECO:0000256" key="4">
    <source>
        <dbReference type="SAM" id="MobiDB-lite"/>
    </source>
</evidence>
<protein>
    <recommendedName>
        <fullName evidence="5">SHSP domain-containing protein</fullName>
    </recommendedName>
</protein>
<dbReference type="CDD" id="cd06464">
    <property type="entry name" value="ACD_sHsps-like"/>
    <property type="match status" value="1"/>
</dbReference>
<dbReference type="Gene3D" id="2.60.40.790">
    <property type="match status" value="1"/>
</dbReference>
<dbReference type="EnsemblPlants" id="AUR62006861-RA">
    <property type="protein sequence ID" value="AUR62006861-RA:cds"/>
    <property type="gene ID" value="AUR62006861"/>
</dbReference>
<sequence>MASNVLTACSASTLVSINRAASVRGSVPAGLGSPSVVSSTPSLKTPSSRSSLVVRAQQGGVSPKRIDPMAPEHFHKKVALLETSPYVRTPWNTTEDESEIRMWFDMPGLGAENIKVEVVDNMLVIRGDGGIDAFGNKVFSPRETTLHLPFNSWKEEITAVFKNGVLYITVPKIIKFEHKLIHIPVRSI</sequence>
<dbReference type="PROSITE" id="PS01031">
    <property type="entry name" value="SHSP"/>
    <property type="match status" value="1"/>
</dbReference>
<keyword evidence="7" id="KW-1185">Reference proteome</keyword>
<evidence type="ECO:0000256" key="3">
    <source>
        <dbReference type="RuleBase" id="RU003616"/>
    </source>
</evidence>
<dbReference type="Pfam" id="PF00011">
    <property type="entry name" value="HSP20"/>
    <property type="match status" value="1"/>
</dbReference>
<keyword evidence="1" id="KW-0346">Stress response</keyword>
<comment type="similarity">
    <text evidence="2 3">Belongs to the small heat shock protein (HSP20) family.</text>
</comment>
<dbReference type="KEGG" id="cqi:110701288"/>